<dbReference type="GO" id="GO:0007155">
    <property type="term" value="P:cell adhesion"/>
    <property type="evidence" value="ECO:0007669"/>
    <property type="project" value="InterPro"/>
</dbReference>
<gene>
    <name evidence="3" type="ORF">GCM10010960_07790</name>
</gene>
<keyword evidence="2" id="KW-1133">Transmembrane helix</keyword>
<reference evidence="3" key="1">
    <citation type="journal article" date="2014" name="Int. J. Syst. Evol. Microbiol.">
        <title>Complete genome sequence of Corynebacterium casei LMG S-19264T (=DSM 44701T), isolated from a smear-ripened cheese.</title>
        <authorList>
            <consortium name="US DOE Joint Genome Institute (JGI-PGF)"/>
            <person name="Walter F."/>
            <person name="Albersmeier A."/>
            <person name="Kalinowski J."/>
            <person name="Ruckert C."/>
        </authorList>
    </citation>
    <scope>NUCLEOTIDE SEQUENCE</scope>
    <source>
        <strain evidence="3">CGMCC 1.12726</strain>
    </source>
</reference>
<evidence type="ECO:0000256" key="2">
    <source>
        <dbReference type="SAM" id="Phobius"/>
    </source>
</evidence>
<reference evidence="3" key="2">
    <citation type="submission" date="2020-09" db="EMBL/GenBank/DDBJ databases">
        <authorList>
            <person name="Sun Q."/>
            <person name="Zhou Y."/>
        </authorList>
    </citation>
    <scope>NUCLEOTIDE SEQUENCE</scope>
    <source>
        <strain evidence="3">CGMCC 1.12726</strain>
    </source>
</reference>
<proteinExistence type="inferred from homology"/>
<comment type="caution">
    <text evidence="3">The sequence shown here is derived from an EMBL/GenBank/DDBJ whole genome shotgun (WGS) entry which is preliminary data.</text>
</comment>
<evidence type="ECO:0000313" key="3">
    <source>
        <dbReference type="EMBL" id="GGF88356.1"/>
    </source>
</evidence>
<keyword evidence="4" id="KW-1185">Reference proteome</keyword>
<sequence>MHCTHCGHEAGTEARFCRDCGQPLEASVIGDADFYKAAIGPNNTTYYLQRFAEFDRRGKAGIGWHWPAFFITFYWLLYRKMWLNAFLYWLSPYVLMVPLVAAMVLAGNEDAGVAVFATGYLLYIAAFMLLPPLFGNALYYRHCKAKIAEAKQAGGSPERQLGELAGKGGTSNVAIFILLGFGVLMMLAILVAIAVPAYQDYTVRAKIAQGMDAASDAKLAVAETYAATGAVPADNAQAGYVFDAALPEVRDIRVEQGGVVRVQMAVDPIDGGALVLEPSEGADGGIEWTCFSPDIEKKYLPSTCRE</sequence>
<dbReference type="InterPro" id="IPR045584">
    <property type="entry name" value="Pilin-like"/>
</dbReference>
<dbReference type="SUPFAM" id="SSF54523">
    <property type="entry name" value="Pili subunits"/>
    <property type="match status" value="1"/>
</dbReference>
<dbReference type="Pfam" id="PF00114">
    <property type="entry name" value="Pilin"/>
    <property type="match status" value="1"/>
</dbReference>
<evidence type="ECO:0008006" key="5">
    <source>
        <dbReference type="Google" id="ProtNLM"/>
    </source>
</evidence>
<keyword evidence="2" id="KW-0812">Transmembrane</keyword>
<dbReference type="InterPro" id="IPR001082">
    <property type="entry name" value="Pilin"/>
</dbReference>
<dbReference type="AlphaFoldDB" id="A0A917CJ43"/>
<dbReference type="EMBL" id="BMFO01000002">
    <property type="protein sequence ID" value="GGF88356.1"/>
    <property type="molecule type" value="Genomic_DNA"/>
</dbReference>
<evidence type="ECO:0000256" key="1">
    <source>
        <dbReference type="ARBA" id="ARBA00005233"/>
    </source>
</evidence>
<dbReference type="RefSeq" id="WP_188448028.1">
    <property type="nucleotide sequence ID" value="NZ_BMFO01000002.1"/>
</dbReference>
<feature type="transmembrane region" description="Helical" evidence="2">
    <location>
        <begin position="173"/>
        <end position="198"/>
    </location>
</feature>
<keyword evidence="2" id="KW-0472">Membrane</keyword>
<dbReference type="Gene3D" id="3.30.700.10">
    <property type="entry name" value="Glycoprotein, Type 4 Pilin"/>
    <property type="match status" value="1"/>
</dbReference>
<feature type="transmembrane region" description="Helical" evidence="2">
    <location>
        <begin position="62"/>
        <end position="78"/>
    </location>
</feature>
<name>A0A917CJ43_9GAMM</name>
<comment type="similarity">
    <text evidence="1">Belongs to the N-Me-Phe pilin family.</text>
</comment>
<feature type="transmembrane region" description="Helical" evidence="2">
    <location>
        <begin position="85"/>
        <end position="107"/>
    </location>
</feature>
<feature type="transmembrane region" description="Helical" evidence="2">
    <location>
        <begin position="113"/>
        <end position="134"/>
    </location>
</feature>
<evidence type="ECO:0000313" key="4">
    <source>
        <dbReference type="Proteomes" id="UP000632858"/>
    </source>
</evidence>
<organism evidence="3 4">
    <name type="scientific">Arenimonas maotaiensis</name>
    <dbReference type="NCBI Taxonomy" id="1446479"/>
    <lineage>
        <taxon>Bacteria</taxon>
        <taxon>Pseudomonadati</taxon>
        <taxon>Pseudomonadota</taxon>
        <taxon>Gammaproteobacteria</taxon>
        <taxon>Lysobacterales</taxon>
        <taxon>Lysobacteraceae</taxon>
        <taxon>Arenimonas</taxon>
    </lineage>
</organism>
<dbReference type="GO" id="GO:0009289">
    <property type="term" value="C:pilus"/>
    <property type="evidence" value="ECO:0007669"/>
    <property type="project" value="InterPro"/>
</dbReference>
<accession>A0A917CJ43</accession>
<dbReference type="Pfam" id="PF10947">
    <property type="entry name" value="DUF2628"/>
    <property type="match status" value="1"/>
</dbReference>
<dbReference type="Proteomes" id="UP000632858">
    <property type="component" value="Unassembled WGS sequence"/>
</dbReference>
<protein>
    <recommendedName>
        <fullName evidence="5">DUF2628 domain-containing protein</fullName>
    </recommendedName>
</protein>
<dbReference type="InterPro" id="IPR024399">
    <property type="entry name" value="DUF2628"/>
</dbReference>